<organism evidence="1 2">
    <name type="scientific">Scutellospora calospora</name>
    <dbReference type="NCBI Taxonomy" id="85575"/>
    <lineage>
        <taxon>Eukaryota</taxon>
        <taxon>Fungi</taxon>
        <taxon>Fungi incertae sedis</taxon>
        <taxon>Mucoromycota</taxon>
        <taxon>Glomeromycotina</taxon>
        <taxon>Glomeromycetes</taxon>
        <taxon>Diversisporales</taxon>
        <taxon>Gigasporaceae</taxon>
        <taxon>Scutellospora</taxon>
    </lineage>
</organism>
<evidence type="ECO:0000313" key="1">
    <source>
        <dbReference type="EMBL" id="CAG8588322.1"/>
    </source>
</evidence>
<feature type="non-terminal residue" evidence="1">
    <location>
        <position position="68"/>
    </location>
</feature>
<gene>
    <name evidence="1" type="ORF">SCALOS_LOCUS6480</name>
</gene>
<comment type="caution">
    <text evidence="1">The sequence shown here is derived from an EMBL/GenBank/DDBJ whole genome shotgun (WGS) entry which is preliminary data.</text>
</comment>
<dbReference type="EMBL" id="CAJVPM010012433">
    <property type="protein sequence ID" value="CAG8588322.1"/>
    <property type="molecule type" value="Genomic_DNA"/>
</dbReference>
<reference evidence="1" key="1">
    <citation type="submission" date="2021-06" db="EMBL/GenBank/DDBJ databases">
        <authorList>
            <person name="Kallberg Y."/>
            <person name="Tangrot J."/>
            <person name="Rosling A."/>
        </authorList>
    </citation>
    <scope>NUCLEOTIDE SEQUENCE</scope>
    <source>
        <strain evidence="1">AU212A</strain>
    </source>
</reference>
<proteinExistence type="predicted"/>
<accession>A0ACA9MF33</accession>
<dbReference type="Proteomes" id="UP000789860">
    <property type="component" value="Unassembled WGS sequence"/>
</dbReference>
<keyword evidence="2" id="KW-1185">Reference proteome</keyword>
<sequence length="68" mass="7176">MACRCTTIITSIIKTTTTFRTRTAHTTSYITRTLSVSPAYSTTAPEYGNSAVIGTSITVGVIVGTICI</sequence>
<name>A0ACA9MF33_9GLOM</name>
<evidence type="ECO:0000313" key="2">
    <source>
        <dbReference type="Proteomes" id="UP000789860"/>
    </source>
</evidence>
<protein>
    <submittedName>
        <fullName evidence="1">3251_t:CDS:1</fullName>
    </submittedName>
</protein>